<dbReference type="InterPro" id="IPR056125">
    <property type="entry name" value="DUF7708"/>
</dbReference>
<evidence type="ECO:0000313" key="3">
    <source>
        <dbReference type="Proteomes" id="UP000008065"/>
    </source>
</evidence>
<dbReference type="Proteomes" id="UP000008065">
    <property type="component" value="Unassembled WGS sequence"/>
</dbReference>
<accession>F8MAU3</accession>
<sequence>MDHRDLTPVLQYLAAGQAGKFDDSWANPDPATLEMAESLYIAHHGRLPSPAPVAPKQLEPSEKFRVYVVNFTECMHHFLEVTGDKSATEAFSCKFWDGVEDEVAKAMEAFEGHDKRRRSWRKPFEAADRLGGIAARRIEFLVQLIPDGEYTGLLAGGLRLLCNVVLTANVLTAKRKKEVRETILQMLDSLGDTVSHSKAQIKLYSDDPDLKEKSEDLYMAILDFVAYVVSYLNRPSAIESFKAFFQQADYGSKLDDAVDKVKKASASFEGSVSICFQTRVEEIDKNVRALVSPIMALYFTLGGLYVGPMQPQMPPPGFNASQLWPLLCTNWNGGSPTVAEDLLAISKADVQLALRSPPSSMGQNQIGYLLIEDAFVVWLKSLESQILVLHDEQSLEGSSSLSTLSYLCALITEMMSAPGMIRLCFFCGLHSADGDVLGGGYGLMRSLTLQLLQPFGNANLSPTGNDLNLLAQGLMMNDLSTTCSVFNMLLHNVPAGVVYILVDGAFWYASGSHGDEMAAVMAFLNRLVLESRANANRGLVLKILVTNPTPSQRNGWDI</sequence>
<dbReference type="AlphaFoldDB" id="F8MAU3"/>
<dbReference type="RefSeq" id="XP_009847508.1">
    <property type="nucleotide sequence ID" value="XM_009849206.1"/>
</dbReference>
<feature type="domain" description="DUF7708" evidence="1">
    <location>
        <begin position="148"/>
        <end position="268"/>
    </location>
</feature>
<keyword evidence="3" id="KW-1185">Reference proteome</keyword>
<dbReference type="GeneID" id="20831763"/>
<dbReference type="HOGENOM" id="CLU_460854_0_0_1"/>
<dbReference type="KEGG" id="nte:NEUTE1DRAFT97352"/>
<gene>
    <name evidence="2" type="ORF">NEUTE1DRAFT_97352</name>
</gene>
<proteinExistence type="predicted"/>
<dbReference type="EMBL" id="GL891302">
    <property type="protein sequence ID" value="EGO60161.1"/>
    <property type="molecule type" value="Genomic_DNA"/>
</dbReference>
<protein>
    <recommendedName>
        <fullName evidence="1">DUF7708 domain-containing protein</fullName>
    </recommendedName>
</protein>
<evidence type="ECO:0000313" key="2">
    <source>
        <dbReference type="EMBL" id="EGO60161.1"/>
    </source>
</evidence>
<dbReference type="VEuPathDB" id="FungiDB:NEUTE1DRAFT_97352"/>
<dbReference type="PANTHER" id="PTHR40619">
    <property type="entry name" value="FUNGAL STAND N-TERMINAL GOODBYE DOMAIN-CONTAINING PROTEIN"/>
    <property type="match status" value="1"/>
</dbReference>
<dbReference type="PANTHER" id="PTHR40619:SF3">
    <property type="entry name" value="FUNGAL STAND N-TERMINAL GOODBYE DOMAIN-CONTAINING PROTEIN"/>
    <property type="match status" value="1"/>
</dbReference>
<dbReference type="Pfam" id="PF24809">
    <property type="entry name" value="DUF7708"/>
    <property type="match status" value="1"/>
</dbReference>
<dbReference type="OrthoDB" id="5419927at2759"/>
<organism evidence="2 3">
    <name type="scientific">Neurospora tetrasperma (strain FGSC 2508 / ATCC MYA-4615 / P0657)</name>
    <dbReference type="NCBI Taxonomy" id="510951"/>
    <lineage>
        <taxon>Eukaryota</taxon>
        <taxon>Fungi</taxon>
        <taxon>Dikarya</taxon>
        <taxon>Ascomycota</taxon>
        <taxon>Pezizomycotina</taxon>
        <taxon>Sordariomycetes</taxon>
        <taxon>Sordariomycetidae</taxon>
        <taxon>Sordariales</taxon>
        <taxon>Sordariaceae</taxon>
        <taxon>Neurospora</taxon>
    </lineage>
</organism>
<name>F8MAU3_NEUT8</name>
<evidence type="ECO:0000259" key="1">
    <source>
        <dbReference type="Pfam" id="PF24809"/>
    </source>
</evidence>
<reference evidence="3" key="1">
    <citation type="journal article" date="2011" name="Genetics">
        <title>Massive changes in genome architecture accompany the transition to self-fertility in the filamentous fungus Neurospora tetrasperma.</title>
        <authorList>
            <person name="Ellison C.E."/>
            <person name="Stajich J.E."/>
            <person name="Jacobson D.J."/>
            <person name="Natvig D.O."/>
            <person name="Lapidus A."/>
            <person name="Foster B."/>
            <person name="Aerts A."/>
            <person name="Riley R."/>
            <person name="Lindquist E.A."/>
            <person name="Grigoriev I.V."/>
            <person name="Taylor J.W."/>
        </authorList>
    </citation>
    <scope>NUCLEOTIDE SEQUENCE [LARGE SCALE GENOMIC DNA]</scope>
    <source>
        <strain evidence="3">FGSC 2508 / P0657</strain>
    </source>
</reference>